<dbReference type="Proteomes" id="UP001165060">
    <property type="component" value="Unassembled WGS sequence"/>
</dbReference>
<keyword evidence="8 17" id="KW-0472">Membrane</keyword>
<evidence type="ECO:0000256" key="1">
    <source>
        <dbReference type="ARBA" id="ARBA00004401"/>
    </source>
</evidence>
<comment type="subcellular location">
    <subcellularLocation>
        <location evidence="1">Cell membrane</location>
        <topology evidence="1">Single-pass type II membrane protein</topology>
    </subcellularLocation>
</comment>
<evidence type="ECO:0000256" key="14">
    <source>
        <dbReference type="ARBA" id="ARBA00038929"/>
    </source>
</evidence>
<comment type="similarity">
    <text evidence="2 16">Belongs to the glycosyl hydrolase 5 (cellulase A) family.</text>
</comment>
<keyword evidence="6" id="KW-0735">Signal-anchor</keyword>
<keyword evidence="5 16" id="KW-0378">Hydrolase</keyword>
<accession>A0ABQ6MVA4</accession>
<protein>
    <recommendedName>
        <fullName evidence="14">glucan 1,3-beta-glucosidase</fullName>
        <ecNumber evidence="14">3.2.1.58</ecNumber>
    </recommendedName>
    <alternativeName>
        <fullName evidence="15">Exo-1,3-beta-glucanase D</fullName>
    </alternativeName>
</protein>
<keyword evidence="9" id="KW-0325">Glycoprotein</keyword>
<evidence type="ECO:0000256" key="5">
    <source>
        <dbReference type="ARBA" id="ARBA00022801"/>
    </source>
</evidence>
<keyword evidence="7 17" id="KW-1133">Transmembrane helix</keyword>
<feature type="domain" description="Glycoside hydrolase family 5" evidence="19">
    <location>
        <begin position="92"/>
        <end position="349"/>
    </location>
</feature>
<dbReference type="Pfam" id="PF00150">
    <property type="entry name" value="Cellulase"/>
    <property type="match status" value="1"/>
</dbReference>
<evidence type="ECO:0000256" key="7">
    <source>
        <dbReference type="ARBA" id="ARBA00022989"/>
    </source>
</evidence>
<evidence type="ECO:0000256" key="18">
    <source>
        <dbReference type="SAM" id="SignalP"/>
    </source>
</evidence>
<gene>
    <name evidence="20" type="ORF">TeGR_g1440</name>
</gene>
<comment type="function">
    <text evidence="13">Glucosidase involved in the degradation of cellulosic biomass. Active on lichenan.</text>
</comment>
<comment type="catalytic activity">
    <reaction evidence="12">
        <text>Successive hydrolysis of beta-D-glucose units from the non-reducing ends of (1-&gt;3)-beta-D-glucans, releasing alpha-glucose.</text>
        <dbReference type="EC" id="3.2.1.58"/>
    </reaction>
</comment>
<dbReference type="InterPro" id="IPR050386">
    <property type="entry name" value="Glycosyl_hydrolase_5"/>
</dbReference>
<evidence type="ECO:0000256" key="9">
    <source>
        <dbReference type="ARBA" id="ARBA00023180"/>
    </source>
</evidence>
<dbReference type="InterPro" id="IPR017853">
    <property type="entry name" value="GH"/>
</dbReference>
<feature type="transmembrane region" description="Helical" evidence="17">
    <location>
        <begin position="494"/>
        <end position="511"/>
    </location>
</feature>
<organism evidence="20 21">
    <name type="scientific">Tetraparma gracilis</name>
    <dbReference type="NCBI Taxonomy" id="2962635"/>
    <lineage>
        <taxon>Eukaryota</taxon>
        <taxon>Sar</taxon>
        <taxon>Stramenopiles</taxon>
        <taxon>Ochrophyta</taxon>
        <taxon>Bolidophyceae</taxon>
        <taxon>Parmales</taxon>
        <taxon>Triparmaceae</taxon>
        <taxon>Tetraparma</taxon>
    </lineage>
</organism>
<evidence type="ECO:0000256" key="2">
    <source>
        <dbReference type="ARBA" id="ARBA00005641"/>
    </source>
</evidence>
<keyword evidence="3" id="KW-1003">Cell membrane</keyword>
<dbReference type="SUPFAM" id="SSF51445">
    <property type="entry name" value="(Trans)glycosidases"/>
    <property type="match status" value="1"/>
</dbReference>
<evidence type="ECO:0000256" key="17">
    <source>
        <dbReference type="SAM" id="Phobius"/>
    </source>
</evidence>
<evidence type="ECO:0000256" key="10">
    <source>
        <dbReference type="ARBA" id="ARBA00023295"/>
    </source>
</evidence>
<evidence type="ECO:0000256" key="15">
    <source>
        <dbReference type="ARBA" id="ARBA00041260"/>
    </source>
</evidence>
<keyword evidence="18" id="KW-0732">Signal</keyword>
<proteinExistence type="inferred from homology"/>
<dbReference type="EMBL" id="BRYB01004567">
    <property type="protein sequence ID" value="GMI33497.1"/>
    <property type="molecule type" value="Genomic_DNA"/>
</dbReference>
<name>A0ABQ6MVA4_9STRA</name>
<feature type="chain" id="PRO_5047283192" description="glucan 1,3-beta-glucosidase" evidence="18">
    <location>
        <begin position="22"/>
        <end position="535"/>
    </location>
</feature>
<evidence type="ECO:0000256" key="3">
    <source>
        <dbReference type="ARBA" id="ARBA00022475"/>
    </source>
</evidence>
<evidence type="ECO:0000256" key="8">
    <source>
        <dbReference type="ARBA" id="ARBA00023136"/>
    </source>
</evidence>
<evidence type="ECO:0000313" key="21">
    <source>
        <dbReference type="Proteomes" id="UP001165060"/>
    </source>
</evidence>
<keyword evidence="11" id="KW-0961">Cell wall biogenesis/degradation</keyword>
<evidence type="ECO:0000259" key="19">
    <source>
        <dbReference type="Pfam" id="PF00150"/>
    </source>
</evidence>
<evidence type="ECO:0000256" key="6">
    <source>
        <dbReference type="ARBA" id="ARBA00022968"/>
    </source>
</evidence>
<evidence type="ECO:0000256" key="4">
    <source>
        <dbReference type="ARBA" id="ARBA00022692"/>
    </source>
</evidence>
<dbReference type="EC" id="3.2.1.58" evidence="14"/>
<evidence type="ECO:0000256" key="16">
    <source>
        <dbReference type="RuleBase" id="RU361153"/>
    </source>
</evidence>
<dbReference type="PANTHER" id="PTHR31297:SF34">
    <property type="entry name" value="GLUCAN 1,3-BETA-GLUCOSIDASE 2"/>
    <property type="match status" value="1"/>
</dbReference>
<evidence type="ECO:0000256" key="11">
    <source>
        <dbReference type="ARBA" id="ARBA00023316"/>
    </source>
</evidence>
<keyword evidence="10 16" id="KW-0326">Glycosidase</keyword>
<sequence length="535" mass="59378">MLPPLLPLLLLLLLLPFPSLSSPPPRPIRGVNLGGWLVLERYISPSVFAVTNCTVSPSPNPPLPCAPIQPYPADERQLASLFASRALARAHLEAHWSSFVSEPDIAAIAASGLTHVRVPVPHWMLGDVKPDEPYASGQWPHFERVAGLCREHGLQVWVDLHTAPGSQNGFDNSGETLPKPTGVGWSGSVENVDRTLRIIGSIAEAINEGGLADVVTGFGVLNEPFKGENEAQVKDFYDRALRLLRDTLDNKETSVYIGDMFDAARFADFWQTPEYKNTYLDSHYYHVFASTPRAFSPRQHIAYVCEHNRRDLEGCCEGEGLRRIMGEWSASFDTLVCAKLDDVMASYAATGKFLEAGRQIPPERQKFLRKFVEAQMVVWEGDVSDGWFYWNFKMEGGAFAEWDYLRGVREGWIPTFSSPSETALSRFGTCESLIFEVDDSMSIVHQFPPPGDAAPDWQDVGADDDVVLSHGDSLTWGDDESNAVMKSIKDKGEWGGLIFILVLVGSIWHCCTKRRHDYTAISGSDDTNANSNLRV</sequence>
<comment type="caution">
    <text evidence="20">The sequence shown here is derived from an EMBL/GenBank/DDBJ whole genome shotgun (WGS) entry which is preliminary data.</text>
</comment>
<evidence type="ECO:0000313" key="20">
    <source>
        <dbReference type="EMBL" id="GMI33497.1"/>
    </source>
</evidence>
<dbReference type="Gene3D" id="3.20.20.80">
    <property type="entry name" value="Glycosidases"/>
    <property type="match status" value="1"/>
</dbReference>
<dbReference type="InterPro" id="IPR001547">
    <property type="entry name" value="Glyco_hydro_5"/>
</dbReference>
<dbReference type="PANTHER" id="PTHR31297">
    <property type="entry name" value="GLUCAN ENDO-1,6-BETA-GLUCOSIDASE B"/>
    <property type="match status" value="1"/>
</dbReference>
<keyword evidence="21" id="KW-1185">Reference proteome</keyword>
<reference evidence="20 21" key="1">
    <citation type="journal article" date="2023" name="Commun. Biol.">
        <title>Genome analysis of Parmales, the sister group of diatoms, reveals the evolutionary specialization of diatoms from phago-mixotrophs to photoautotrophs.</title>
        <authorList>
            <person name="Ban H."/>
            <person name="Sato S."/>
            <person name="Yoshikawa S."/>
            <person name="Yamada K."/>
            <person name="Nakamura Y."/>
            <person name="Ichinomiya M."/>
            <person name="Sato N."/>
            <person name="Blanc-Mathieu R."/>
            <person name="Endo H."/>
            <person name="Kuwata A."/>
            <person name="Ogata H."/>
        </authorList>
    </citation>
    <scope>NUCLEOTIDE SEQUENCE [LARGE SCALE GENOMIC DNA]</scope>
</reference>
<feature type="signal peptide" evidence="18">
    <location>
        <begin position="1"/>
        <end position="21"/>
    </location>
</feature>
<evidence type="ECO:0000256" key="13">
    <source>
        <dbReference type="ARBA" id="ARBA00037126"/>
    </source>
</evidence>
<evidence type="ECO:0000256" key="12">
    <source>
        <dbReference type="ARBA" id="ARBA00036824"/>
    </source>
</evidence>
<keyword evidence="4 17" id="KW-0812">Transmembrane</keyword>